<keyword evidence="2" id="KW-0378">Hydrolase</keyword>
<dbReference type="InterPro" id="IPR001733">
    <property type="entry name" value="Peptidase_S26B"/>
</dbReference>
<comment type="caution">
    <text evidence="2">The sequence shown here is derived from an EMBL/GenBank/DDBJ whole genome shotgun (WGS) entry which is preliminary data.</text>
</comment>
<dbReference type="CDD" id="cd06462">
    <property type="entry name" value="Peptidase_S24_S26"/>
    <property type="match status" value="1"/>
</dbReference>
<reference evidence="2 3" key="1">
    <citation type="journal article" date="2024" name="Int. J. Mol. Sci.">
        <title>Exploration of Alicyclobacillus spp. Genome in Search of Antibiotic Resistance.</title>
        <authorList>
            <person name="Bucka-Kolendo J."/>
            <person name="Kiousi D.E."/>
            <person name="Dekowska A."/>
            <person name="Mikolajczuk-Szczyrba A."/>
            <person name="Karadedos D.M."/>
            <person name="Michael P."/>
            <person name="Galanis A."/>
            <person name="Sokolowska B."/>
        </authorList>
    </citation>
    <scope>NUCLEOTIDE SEQUENCE [LARGE SCALE GENOMIC DNA]</scope>
    <source>
        <strain evidence="2 3">KKP 3000</strain>
    </source>
</reference>
<dbReference type="EMBL" id="JBDXSU010000002">
    <property type="protein sequence ID" value="MFB5189243.1"/>
    <property type="molecule type" value="Genomic_DNA"/>
</dbReference>
<dbReference type="EC" id="3.4.21.89" evidence="1"/>
<organism evidence="2 3">
    <name type="scientific">Alicyclobacillus fastidiosus</name>
    <dbReference type="NCBI Taxonomy" id="392011"/>
    <lineage>
        <taxon>Bacteria</taxon>
        <taxon>Bacillati</taxon>
        <taxon>Bacillota</taxon>
        <taxon>Bacilli</taxon>
        <taxon>Bacillales</taxon>
        <taxon>Alicyclobacillaceae</taxon>
        <taxon>Alicyclobacillus</taxon>
    </lineage>
</organism>
<sequence length="161" mass="18736">MQYSADSVELLRLRIRQQGWIEIPSSGTSMYPLITEGNLCRFHPAIPGQIKEGDIILFSTAQGRLLGHRVFKMSRQNGQFEYLCKGDTNRFPDDPVTETQIVGRLFIVRKRWCSLRTDGFIGRFWTKLMVLFPTGGLWIRWCLNRRSTLLTKIRGSMRHFP</sequence>
<dbReference type="GO" id="GO:0009003">
    <property type="term" value="F:signal peptidase activity"/>
    <property type="evidence" value="ECO:0007669"/>
    <property type="project" value="UniProtKB-EC"/>
</dbReference>
<proteinExistence type="predicted"/>
<keyword evidence="3" id="KW-1185">Reference proteome</keyword>
<evidence type="ECO:0000256" key="1">
    <source>
        <dbReference type="NCBIfam" id="TIGR02228"/>
    </source>
</evidence>
<evidence type="ECO:0000313" key="2">
    <source>
        <dbReference type="EMBL" id="MFB5189243.1"/>
    </source>
</evidence>
<dbReference type="NCBIfam" id="TIGR02228">
    <property type="entry name" value="sigpep_I_arch"/>
    <property type="match status" value="1"/>
</dbReference>
<gene>
    <name evidence="2" type="ORF">KKP3000_002243</name>
</gene>
<dbReference type="Proteomes" id="UP001579974">
    <property type="component" value="Unassembled WGS sequence"/>
</dbReference>
<evidence type="ECO:0000313" key="3">
    <source>
        <dbReference type="Proteomes" id="UP001579974"/>
    </source>
</evidence>
<accession>A0ABV5AAN2</accession>
<name>A0ABV5AAN2_9BACL</name>
<protein>
    <recommendedName>
        <fullName evidence="1">Signal peptidase I</fullName>
        <ecNumber evidence="1">3.4.21.89</ecNumber>
    </recommendedName>
</protein>
<dbReference type="RefSeq" id="WP_275472613.1">
    <property type="nucleotide sequence ID" value="NZ_CP162940.1"/>
</dbReference>